<gene>
    <name evidence="1" type="ORF">NLJ89_g6985</name>
</gene>
<organism evidence="1 2">
    <name type="scientific">Agrocybe chaxingu</name>
    <dbReference type="NCBI Taxonomy" id="84603"/>
    <lineage>
        <taxon>Eukaryota</taxon>
        <taxon>Fungi</taxon>
        <taxon>Dikarya</taxon>
        <taxon>Basidiomycota</taxon>
        <taxon>Agaricomycotina</taxon>
        <taxon>Agaricomycetes</taxon>
        <taxon>Agaricomycetidae</taxon>
        <taxon>Agaricales</taxon>
        <taxon>Agaricineae</taxon>
        <taxon>Strophariaceae</taxon>
        <taxon>Agrocybe</taxon>
    </lineage>
</organism>
<evidence type="ECO:0000313" key="2">
    <source>
        <dbReference type="Proteomes" id="UP001148786"/>
    </source>
</evidence>
<protein>
    <recommendedName>
        <fullName evidence="3">Carbohydrate kinase PfkB domain-containing protein</fullName>
    </recommendedName>
</protein>
<dbReference type="PANTHER" id="PTHR47098:SF2">
    <property type="entry name" value="PROTEIN MAK32"/>
    <property type="match status" value="1"/>
</dbReference>
<proteinExistence type="predicted"/>
<dbReference type="EMBL" id="JANKHO010000790">
    <property type="protein sequence ID" value="KAJ3506231.1"/>
    <property type="molecule type" value="Genomic_DNA"/>
</dbReference>
<comment type="caution">
    <text evidence="1">The sequence shown here is derived from an EMBL/GenBank/DDBJ whole genome shotgun (WGS) entry which is preliminary data.</text>
</comment>
<keyword evidence="2" id="KW-1185">Reference proteome</keyword>
<dbReference type="OrthoDB" id="497927at2759"/>
<sequence>MGDVNKHRSFVTLGMFIIDEFSFMDEDGNPTGRSLAPQGSWIGGGGTYAAIGARVWLPPSQIGMIVDKGNDFPEAIEKGLVEYGNDMWMFRERPDRGTTRALNSYRGERRGFEYKTPRIRLTPKDLEGTTLARPKILHFICSPSRASSIMSEVEDGWKPVTVYEPIPDRCIPEELPALRKIIARISVLSPNAEEALSLLSFAVPTSKDAIEKAADQFLDMGVGENCDGWVVIRSGPLGAYIKSRKTSGSWVEAFWTAENAEKVIDVTGKAVAFGFVKTNLMKE</sequence>
<dbReference type="Proteomes" id="UP001148786">
    <property type="component" value="Unassembled WGS sequence"/>
</dbReference>
<evidence type="ECO:0008006" key="3">
    <source>
        <dbReference type="Google" id="ProtNLM"/>
    </source>
</evidence>
<name>A0A9W8JXQ5_9AGAR</name>
<dbReference type="AlphaFoldDB" id="A0A9W8JXQ5"/>
<dbReference type="Gene3D" id="3.40.1190.20">
    <property type="match status" value="1"/>
</dbReference>
<accession>A0A9W8JXQ5</accession>
<dbReference type="InterPro" id="IPR029056">
    <property type="entry name" value="Ribokinase-like"/>
</dbReference>
<dbReference type="SUPFAM" id="SSF53613">
    <property type="entry name" value="Ribokinase-like"/>
    <property type="match status" value="1"/>
</dbReference>
<reference evidence="1" key="1">
    <citation type="submission" date="2022-07" db="EMBL/GenBank/DDBJ databases">
        <title>Genome Sequence of Agrocybe chaxingu.</title>
        <authorList>
            <person name="Buettner E."/>
        </authorList>
    </citation>
    <scope>NUCLEOTIDE SEQUENCE</scope>
    <source>
        <strain evidence="1">MP-N11</strain>
    </source>
</reference>
<evidence type="ECO:0000313" key="1">
    <source>
        <dbReference type="EMBL" id="KAJ3506231.1"/>
    </source>
</evidence>
<dbReference type="PANTHER" id="PTHR47098">
    <property type="entry name" value="PROTEIN MAK32"/>
    <property type="match status" value="1"/>
</dbReference>